<dbReference type="Gene3D" id="3.40.50.150">
    <property type="entry name" value="Vaccinia Virus protein VP39"/>
    <property type="match status" value="1"/>
</dbReference>
<dbReference type="Pfam" id="PF13578">
    <property type="entry name" value="Methyltransf_24"/>
    <property type="match status" value="1"/>
</dbReference>
<comment type="caution">
    <text evidence="1">The sequence shown here is derived from an EMBL/GenBank/DDBJ whole genome shotgun (WGS) entry which is preliminary data.</text>
</comment>
<dbReference type="EMBL" id="VJVW01000002">
    <property type="protein sequence ID" value="MUP41806.1"/>
    <property type="molecule type" value="Genomic_DNA"/>
</dbReference>
<dbReference type="RefSeq" id="WP_156274451.1">
    <property type="nucleotide sequence ID" value="NZ_BAABGI010000001.1"/>
</dbReference>
<dbReference type="GO" id="GO:0032259">
    <property type="term" value="P:methylation"/>
    <property type="evidence" value="ECO:0007669"/>
    <property type="project" value="UniProtKB-KW"/>
</dbReference>
<gene>
    <name evidence="1" type="ORF">FLP08_04410</name>
</gene>
<dbReference type="SUPFAM" id="SSF53335">
    <property type="entry name" value="S-adenosyl-L-methionine-dependent methyltransferases"/>
    <property type="match status" value="1"/>
</dbReference>
<evidence type="ECO:0000313" key="1">
    <source>
        <dbReference type="EMBL" id="MUP41806.1"/>
    </source>
</evidence>
<reference evidence="1 2" key="1">
    <citation type="submission" date="2019-07" db="EMBL/GenBank/DDBJ databases">
        <title>Gramella aestuarii sp. nov., isolated from a tidal flat, and emended description of Gramella echinicola.</title>
        <authorList>
            <person name="Liu L."/>
        </authorList>
    </citation>
    <scope>NUCLEOTIDE SEQUENCE [LARGE SCALE GENOMIC DNA]</scope>
    <source>
        <strain evidence="1 2">BS12</strain>
    </source>
</reference>
<dbReference type="InterPro" id="IPR029063">
    <property type="entry name" value="SAM-dependent_MTases_sf"/>
</dbReference>
<dbReference type="OrthoDB" id="5464618at2"/>
<dbReference type="CDD" id="cd02440">
    <property type="entry name" value="AdoMet_MTases"/>
    <property type="match status" value="1"/>
</dbReference>
<name>A0A7K1LLU8_9FLAO</name>
<accession>A0A7K1LLU8</accession>
<protein>
    <submittedName>
        <fullName evidence="1">Class I SAM-dependent methyltransferase</fullName>
    </submittedName>
</protein>
<dbReference type="Proteomes" id="UP000460416">
    <property type="component" value="Unassembled WGS sequence"/>
</dbReference>
<dbReference type="GO" id="GO:0008168">
    <property type="term" value="F:methyltransferase activity"/>
    <property type="evidence" value="ECO:0007669"/>
    <property type="project" value="UniProtKB-KW"/>
</dbReference>
<keyword evidence="2" id="KW-1185">Reference proteome</keyword>
<sequence>MYFQLRSYLNFLLKSQNQHGLHSPFVYDLVTKCFYDKSNYEQYDLIKNYRNDLLRNKEFIEVTDFGAGSRVFKSNKRPVFSIAKNAGITLHRAKLLYRLTNYLKVDKALELGTSLGIASSAIAANKNTGLISIEGCPETANIARQQVQKYQLNNIRLRVNEFEAELDLLIRKNQKFDLVYLDGNHQKKATLDYFEKLLPSAHNDSIFIFDDIHWSEEMEEAWEEIKLHPKVQVSIDTFQWGLVFFRKEQVKQHFTIRV</sequence>
<dbReference type="AlphaFoldDB" id="A0A7K1LLU8"/>
<organism evidence="1 2">
    <name type="scientific">Christiangramia aestuarii</name>
    <dbReference type="NCBI Taxonomy" id="1028746"/>
    <lineage>
        <taxon>Bacteria</taxon>
        <taxon>Pseudomonadati</taxon>
        <taxon>Bacteroidota</taxon>
        <taxon>Flavobacteriia</taxon>
        <taxon>Flavobacteriales</taxon>
        <taxon>Flavobacteriaceae</taxon>
        <taxon>Christiangramia</taxon>
    </lineage>
</organism>
<evidence type="ECO:0000313" key="2">
    <source>
        <dbReference type="Proteomes" id="UP000460416"/>
    </source>
</evidence>
<proteinExistence type="predicted"/>
<keyword evidence="1" id="KW-0489">Methyltransferase</keyword>
<keyword evidence="1" id="KW-0808">Transferase</keyword>